<dbReference type="CDD" id="cd07971">
    <property type="entry name" value="OBF_DNA_ligase_LigD"/>
    <property type="match status" value="1"/>
</dbReference>
<dbReference type="Gene3D" id="3.30.470.30">
    <property type="entry name" value="DNA ligase/mRNA capping enzyme"/>
    <property type="match status" value="1"/>
</dbReference>
<accession>A0A0W0VLX7</accession>
<dbReference type="GO" id="GO:0006310">
    <property type="term" value="P:DNA recombination"/>
    <property type="evidence" value="ECO:0007669"/>
    <property type="project" value="InterPro"/>
</dbReference>
<dbReference type="Gene3D" id="2.40.50.140">
    <property type="entry name" value="Nucleic acid-binding proteins"/>
    <property type="match status" value="1"/>
</dbReference>
<dbReference type="InterPro" id="IPR050191">
    <property type="entry name" value="ATP-dep_DNA_ligase"/>
</dbReference>
<dbReference type="CDD" id="cd07906">
    <property type="entry name" value="Adenylation_DNA_ligase_LigD_LigC"/>
    <property type="match status" value="1"/>
</dbReference>
<dbReference type="GO" id="GO:0005524">
    <property type="term" value="F:ATP binding"/>
    <property type="evidence" value="ECO:0007669"/>
    <property type="project" value="InterPro"/>
</dbReference>
<dbReference type="GO" id="GO:0003910">
    <property type="term" value="F:DNA ligase (ATP) activity"/>
    <property type="evidence" value="ECO:0007669"/>
    <property type="project" value="UniProtKB-EC"/>
</dbReference>
<dbReference type="SUPFAM" id="SSF56091">
    <property type="entry name" value="DNA ligase/mRNA capping enzyme, catalytic domain"/>
    <property type="match status" value="1"/>
</dbReference>
<name>A0A0W0VLX7_9GAMM</name>
<comment type="catalytic activity">
    <reaction evidence="4">
        <text>ATP + (deoxyribonucleotide)n-3'-hydroxyl + 5'-phospho-(deoxyribonucleotide)m = (deoxyribonucleotide)n+m + AMP + diphosphate.</text>
        <dbReference type="EC" id="6.5.1.1"/>
    </reaction>
</comment>
<dbReference type="PROSITE" id="PS00697">
    <property type="entry name" value="DNA_LIGASE_A1"/>
    <property type="match status" value="1"/>
</dbReference>
<dbReference type="STRING" id="45068.Llon_1194"/>
<reference evidence="6 7" key="1">
    <citation type="submission" date="2015-11" db="EMBL/GenBank/DDBJ databases">
        <title>Genomic analysis of 38 Legionella species identifies large and diverse effector repertoires.</title>
        <authorList>
            <person name="Burstein D."/>
            <person name="Amaro F."/>
            <person name="Zusman T."/>
            <person name="Lifshitz Z."/>
            <person name="Cohen O."/>
            <person name="Gilbert J.A."/>
            <person name="Pupko T."/>
            <person name="Shuman H.A."/>
            <person name="Segal G."/>
        </authorList>
    </citation>
    <scope>NUCLEOTIDE SEQUENCE [LARGE SCALE GENOMIC DNA]</scope>
    <source>
        <strain evidence="6 7">ATCC 49505</strain>
    </source>
</reference>
<organism evidence="6 7">
    <name type="scientific">Legionella londiniensis</name>
    <dbReference type="NCBI Taxonomy" id="45068"/>
    <lineage>
        <taxon>Bacteria</taxon>
        <taxon>Pseudomonadati</taxon>
        <taxon>Pseudomonadota</taxon>
        <taxon>Gammaproteobacteria</taxon>
        <taxon>Legionellales</taxon>
        <taxon>Legionellaceae</taxon>
        <taxon>Legionella</taxon>
    </lineage>
</organism>
<gene>
    <name evidence="6" type="ORF">Llon_1194</name>
</gene>
<dbReference type="PANTHER" id="PTHR45674">
    <property type="entry name" value="DNA LIGASE 1/3 FAMILY MEMBER"/>
    <property type="match status" value="1"/>
</dbReference>
<dbReference type="InterPro" id="IPR012340">
    <property type="entry name" value="NA-bd_OB-fold"/>
</dbReference>
<dbReference type="SUPFAM" id="SSF50249">
    <property type="entry name" value="Nucleic acid-binding proteins"/>
    <property type="match status" value="1"/>
</dbReference>
<dbReference type="Pfam" id="PF01068">
    <property type="entry name" value="DNA_ligase_A_M"/>
    <property type="match status" value="1"/>
</dbReference>
<dbReference type="PROSITE" id="PS50160">
    <property type="entry name" value="DNA_LIGASE_A3"/>
    <property type="match status" value="1"/>
</dbReference>
<dbReference type="InterPro" id="IPR012310">
    <property type="entry name" value="DNA_ligase_ATP-dep_cent"/>
</dbReference>
<dbReference type="GO" id="GO:0006281">
    <property type="term" value="P:DNA repair"/>
    <property type="evidence" value="ECO:0007669"/>
    <property type="project" value="InterPro"/>
</dbReference>
<protein>
    <recommendedName>
        <fullName evidence="2">DNA ligase (ATP)</fullName>
        <ecNumber evidence="2">6.5.1.1</ecNumber>
    </recommendedName>
</protein>
<dbReference type="NCBIfam" id="TIGR02779">
    <property type="entry name" value="NHEJ_ligase_lig"/>
    <property type="match status" value="1"/>
</dbReference>
<feature type="domain" description="ATP-dependent DNA ligase family profile" evidence="5">
    <location>
        <begin position="124"/>
        <end position="228"/>
    </location>
</feature>
<dbReference type="PATRIC" id="fig|45068.5.peg.1288"/>
<dbReference type="PANTHER" id="PTHR45674:SF4">
    <property type="entry name" value="DNA LIGASE 1"/>
    <property type="match status" value="1"/>
</dbReference>
<dbReference type="Proteomes" id="UP000054997">
    <property type="component" value="Unassembled WGS sequence"/>
</dbReference>
<proteinExistence type="inferred from homology"/>
<comment type="similarity">
    <text evidence="1">Belongs to the ATP-dependent DNA ligase family.</text>
</comment>
<dbReference type="Pfam" id="PF04679">
    <property type="entry name" value="DNA_ligase_A_C"/>
    <property type="match status" value="1"/>
</dbReference>
<sequence length="338" mass="39793">MKVMNNLFKKLDKDLQEKLIKKEQDKTISPMLATLTHEYFSDAQWIYERKLDGERCILHKKGNAITLMSRNHKKQNEFYPEICKALEKFSGNFILDSELVAFDGKRTSFAMLQNRMHVKNPGGKLIKKYPVYAYVFDIIYLDGYGLEELPLRKRKSILRAAFEYKDPIRYLPHRNEKGEAYFQQACENGWEGVIAKDAESKYLHDRSKKWLKFKCEHGQEFVVGGYTDPKGERIGFGALLLGYYEDEELIYCGRVGTGFDDDFLEFLHNRMRKIKTESSHFTDCEESGDDINWVKPELVVEVRFTEWTDKGKLRHPRFLGLRKDKEPKDVHREDKEIS</sequence>
<dbReference type="AlphaFoldDB" id="A0A0W0VLX7"/>
<evidence type="ECO:0000313" key="6">
    <source>
        <dbReference type="EMBL" id="KTD21096.1"/>
    </source>
</evidence>
<dbReference type="InterPro" id="IPR016059">
    <property type="entry name" value="DNA_ligase_ATP-dep_CS"/>
</dbReference>
<evidence type="ECO:0000313" key="7">
    <source>
        <dbReference type="Proteomes" id="UP000054997"/>
    </source>
</evidence>
<dbReference type="InterPro" id="IPR012309">
    <property type="entry name" value="DNA_ligase_ATP-dep_C"/>
</dbReference>
<keyword evidence="3" id="KW-0436">Ligase</keyword>
<keyword evidence="7" id="KW-1185">Reference proteome</keyword>
<evidence type="ECO:0000256" key="2">
    <source>
        <dbReference type="ARBA" id="ARBA00012727"/>
    </source>
</evidence>
<dbReference type="EMBL" id="LNYK01000016">
    <property type="protein sequence ID" value="KTD21096.1"/>
    <property type="molecule type" value="Genomic_DNA"/>
</dbReference>
<evidence type="ECO:0000256" key="4">
    <source>
        <dbReference type="ARBA" id="ARBA00034003"/>
    </source>
</evidence>
<evidence type="ECO:0000256" key="1">
    <source>
        <dbReference type="ARBA" id="ARBA00007572"/>
    </source>
</evidence>
<evidence type="ECO:0000259" key="5">
    <source>
        <dbReference type="PROSITE" id="PS50160"/>
    </source>
</evidence>
<comment type="caution">
    <text evidence="6">The sequence shown here is derived from an EMBL/GenBank/DDBJ whole genome shotgun (WGS) entry which is preliminary data.</text>
</comment>
<dbReference type="EC" id="6.5.1.1" evidence="2"/>
<evidence type="ECO:0000256" key="3">
    <source>
        <dbReference type="ARBA" id="ARBA00022598"/>
    </source>
</evidence>
<dbReference type="InterPro" id="IPR014146">
    <property type="entry name" value="LigD_ligase_dom"/>
</dbReference>